<evidence type="ECO:0000313" key="1">
    <source>
        <dbReference type="EMBL" id="MBE6059218.1"/>
    </source>
</evidence>
<dbReference type="EMBL" id="SVCM01000039">
    <property type="protein sequence ID" value="MBE6059218.1"/>
    <property type="molecule type" value="Genomic_DNA"/>
</dbReference>
<dbReference type="AlphaFoldDB" id="A0A927ZST3"/>
<comment type="caution">
    <text evidence="1">The sequence shown here is derived from an EMBL/GenBank/DDBJ whole genome shotgun (WGS) entry which is preliminary data.</text>
</comment>
<evidence type="ECO:0000313" key="2">
    <source>
        <dbReference type="Proteomes" id="UP000768462"/>
    </source>
</evidence>
<gene>
    <name evidence="1" type="ORF">E7215_03450</name>
</gene>
<dbReference type="Gene3D" id="2.50.20.10">
    <property type="entry name" value="Lipoprotein localisation LolA/LolB/LppX"/>
    <property type="match status" value="1"/>
</dbReference>
<proteinExistence type="predicted"/>
<accession>A0A927ZST3</accession>
<dbReference type="Proteomes" id="UP000768462">
    <property type="component" value="Unassembled WGS sequence"/>
</dbReference>
<sequence length="300" mass="34471">MKKKNFHKNIISGVIIAIVALVLLITRIKSDLKGTLPISDDDTKAYEQIENPNGVDADVDLSLIEVNEEFFKSMNEKELLNYKVINAIDFFDTIEGELVQFGAYYNNTVKYNIDVKNSKSFTHDKSNEEDIYIFFNNGVFKELDNKEKTYRNLVVPEKNKEEMDNLRKLKPKQRYGGNGLVKFRKTEILTSVGNSILAEEYLANYLADHDEWSIEGNEEFIGRKCTKIAGKRDCVDSQTKAEKYTALIDNETGVVLKYDEMDASDKVVGGFETKYIKYNVKFDPKIFEIPSEGYTEKVYN</sequence>
<protein>
    <submittedName>
        <fullName evidence="1">Uncharacterized protein</fullName>
    </submittedName>
</protein>
<reference evidence="1" key="1">
    <citation type="submission" date="2019-04" db="EMBL/GenBank/DDBJ databases">
        <title>Evolution of Biomass-Degrading Anaerobic Consortia Revealed by Metagenomics.</title>
        <authorList>
            <person name="Peng X."/>
        </authorList>
    </citation>
    <scope>NUCLEOTIDE SEQUENCE</scope>
    <source>
        <strain evidence="1">SIG254</strain>
    </source>
</reference>
<name>A0A927ZST3_9CLOT</name>
<organism evidence="1 2">
    <name type="scientific">Clostridium sulfidigenes</name>
    <dbReference type="NCBI Taxonomy" id="318464"/>
    <lineage>
        <taxon>Bacteria</taxon>
        <taxon>Bacillati</taxon>
        <taxon>Bacillota</taxon>
        <taxon>Clostridia</taxon>
        <taxon>Eubacteriales</taxon>
        <taxon>Clostridiaceae</taxon>
        <taxon>Clostridium</taxon>
    </lineage>
</organism>